<reference evidence="14" key="1">
    <citation type="submission" date="2025-08" db="UniProtKB">
        <authorList>
            <consortium name="Ensembl"/>
        </authorList>
    </citation>
    <scope>IDENTIFICATION</scope>
</reference>
<dbReference type="FunFam" id="2.60.40.10:FF:001482">
    <property type="entry name" value="Protein-glutamine gamma-glutamyltransferase 4"/>
    <property type="match status" value="1"/>
</dbReference>
<dbReference type="GeneTree" id="ENSGT01050000244939"/>
<dbReference type="FunFam" id="3.90.260.10:FF:000001">
    <property type="entry name" value="Protein-glutamine gamma-glutamyltransferase 2"/>
    <property type="match status" value="1"/>
</dbReference>
<dbReference type="Pfam" id="PF00868">
    <property type="entry name" value="Transglut_N"/>
    <property type="match status" value="1"/>
</dbReference>
<feature type="active site" evidence="11">
    <location>
        <position position="323"/>
    </location>
</feature>
<dbReference type="Proteomes" id="UP000694569">
    <property type="component" value="Unplaced"/>
</dbReference>
<sequence length="686" mass="76260">MALTVTKVDFLKSENAREHNTTDFSIPHLIVRRGQAFKLKLSFNRPVKEQDKVTLQFTTGSRPMESNGTLIHTDMNTASLTKQWSSTCCQSNGNEYSVAVNTAADAIIGKYMLSVITGKGIVHVPADSPIYLLFNPWSEDDTVYMPNVDEREEYILSDTGYIYVGSASKISARPWNFGQYEVDVLDCCMYLLDRSGLKPAARRDPVILSRKFSALVNANDDQGVLTGNWSGSYSAGTSPTSWTGSCAILQKHYRTKKPVLFGQCWVFSGVLTTVMRCIGIPARCVTNFASAHDTEENLKIDIYMNENGEKLEDWTSDSIWNFHVWNDVWMKRPDLPNGYDGWQAIDATPQEPSQGVFQCGPCSLTAIKNGDVYLPYDGKFVFAEVNADRVHWLVKDVQGEEELCKVKEEKNCIGKCISTKTANMNLKQDITSQYKYREGSQDERKAFQTACSYLKSDTCLVFAAPPPPPPAGIKLKIIGDNELLPGNPLSLNISVENESNDAKTAKVIVGCQLQTYTGKVIANLASITQTVEVSGKEAATIPLNVAADVYMKSVILVEDELIIRVNVISETKDTNETDSESMVIAFIYPAIKVEMLETAKINEDFSCTFTFKNTLCIPLENCELHVEGLGIFTLEKFEHGDIPPGRIFRSKIICEPKRTGERKIVAELVSKQIKGISAEKIITITE</sequence>
<evidence type="ECO:0000256" key="2">
    <source>
        <dbReference type="ARBA" id="ARBA00011738"/>
    </source>
</evidence>
<dbReference type="InterPro" id="IPR008958">
    <property type="entry name" value="Transglutaminase_C"/>
</dbReference>
<keyword evidence="15" id="KW-1185">Reference proteome</keyword>
<dbReference type="InterPro" id="IPR013783">
    <property type="entry name" value="Ig-like_fold"/>
</dbReference>
<dbReference type="SUPFAM" id="SSF54001">
    <property type="entry name" value="Cysteine proteinases"/>
    <property type="match status" value="1"/>
</dbReference>
<evidence type="ECO:0000313" key="14">
    <source>
        <dbReference type="Ensembl" id="ENSLLEP00000009470.1"/>
    </source>
</evidence>
<keyword evidence="4 12" id="KW-0479">Metal-binding</keyword>
<evidence type="ECO:0000256" key="1">
    <source>
        <dbReference type="ARBA" id="ARBA00005968"/>
    </source>
</evidence>
<evidence type="ECO:0000256" key="6">
    <source>
        <dbReference type="ARBA" id="ARBA00023315"/>
    </source>
</evidence>
<dbReference type="InterPro" id="IPR002931">
    <property type="entry name" value="Transglutaminase-like"/>
</dbReference>
<dbReference type="SMART" id="SM00460">
    <property type="entry name" value="TGc"/>
    <property type="match status" value="1"/>
</dbReference>
<dbReference type="FunFam" id="2.60.40.10:FF:001406">
    <property type="entry name" value="Protein-glutamine gamma-glutamyltransferase 4"/>
    <property type="match status" value="1"/>
</dbReference>
<feature type="domain" description="Transglutaminase-like" evidence="13">
    <location>
        <begin position="256"/>
        <end position="349"/>
    </location>
</feature>
<dbReference type="Pfam" id="PF01841">
    <property type="entry name" value="Transglut_core"/>
    <property type="match status" value="1"/>
</dbReference>
<dbReference type="InterPro" id="IPR038765">
    <property type="entry name" value="Papain-like_cys_pep_sf"/>
</dbReference>
<dbReference type="InterPro" id="IPR023608">
    <property type="entry name" value="Transglutaminase_animal"/>
</dbReference>
<dbReference type="PANTHER" id="PTHR11590">
    <property type="entry name" value="PROTEIN-GLUTAMINE GAMMA-GLUTAMYLTRANSFERASE"/>
    <property type="match status" value="1"/>
</dbReference>
<evidence type="ECO:0000256" key="11">
    <source>
        <dbReference type="PIRSR" id="PIRSR000459-1"/>
    </source>
</evidence>
<comment type="similarity">
    <text evidence="1">Belongs to the transglutaminase superfamily. Transglutaminase family.</text>
</comment>
<dbReference type="Ensembl" id="ENSLLET00000009830.1">
    <property type="protein sequence ID" value="ENSLLEP00000009470.1"/>
    <property type="gene ID" value="ENSLLEG00000006027.1"/>
</dbReference>
<keyword evidence="3" id="KW-0808">Transferase</keyword>
<evidence type="ECO:0000256" key="5">
    <source>
        <dbReference type="ARBA" id="ARBA00022837"/>
    </source>
</evidence>
<dbReference type="InterPro" id="IPR001102">
    <property type="entry name" value="Transglutaminase_N"/>
</dbReference>
<dbReference type="InterPro" id="IPR050779">
    <property type="entry name" value="Transglutaminase"/>
</dbReference>
<evidence type="ECO:0000256" key="4">
    <source>
        <dbReference type="ARBA" id="ARBA00022723"/>
    </source>
</evidence>
<dbReference type="PANTHER" id="PTHR11590:SF70">
    <property type="entry name" value="PROTEIN-GLUTAMINE GAMMA-GLUTAMYLTRANSFERASE 4"/>
    <property type="match status" value="1"/>
</dbReference>
<dbReference type="OrthoDB" id="437511at2759"/>
<dbReference type="AlphaFoldDB" id="A0A8C5M8I8"/>
<comment type="subunit">
    <text evidence="2">Homodimer.</text>
</comment>
<dbReference type="GO" id="GO:0046872">
    <property type="term" value="F:metal ion binding"/>
    <property type="evidence" value="ECO:0007669"/>
    <property type="project" value="UniProtKB-KW"/>
</dbReference>
<evidence type="ECO:0000256" key="10">
    <source>
        <dbReference type="ARBA" id="ARBA00080452"/>
    </source>
</evidence>
<dbReference type="InterPro" id="IPR036985">
    <property type="entry name" value="Transglutaminase-like_sf"/>
</dbReference>
<comment type="catalytic activity">
    <reaction evidence="8">
        <text>L-glutaminyl-[protein] + L-lysyl-[protein] = [protein]-L-lysyl-N(6)-5-L-glutamyl-[protein] + NH4(+)</text>
        <dbReference type="Rhea" id="RHEA:54816"/>
        <dbReference type="Rhea" id="RHEA-COMP:9752"/>
        <dbReference type="Rhea" id="RHEA-COMP:10207"/>
        <dbReference type="Rhea" id="RHEA-COMP:14005"/>
        <dbReference type="ChEBI" id="CHEBI:28938"/>
        <dbReference type="ChEBI" id="CHEBI:29969"/>
        <dbReference type="ChEBI" id="CHEBI:30011"/>
        <dbReference type="ChEBI" id="CHEBI:138370"/>
        <dbReference type="EC" id="2.3.2.13"/>
    </reaction>
</comment>
<evidence type="ECO:0000256" key="3">
    <source>
        <dbReference type="ARBA" id="ARBA00022679"/>
    </source>
</evidence>
<organism evidence="14 15">
    <name type="scientific">Leptobrachium leishanense</name>
    <name type="common">Leishan spiny toad</name>
    <dbReference type="NCBI Taxonomy" id="445787"/>
    <lineage>
        <taxon>Eukaryota</taxon>
        <taxon>Metazoa</taxon>
        <taxon>Chordata</taxon>
        <taxon>Craniata</taxon>
        <taxon>Vertebrata</taxon>
        <taxon>Euteleostomi</taxon>
        <taxon>Amphibia</taxon>
        <taxon>Batrachia</taxon>
        <taxon>Anura</taxon>
        <taxon>Pelobatoidea</taxon>
        <taxon>Megophryidae</taxon>
        <taxon>Leptobrachium</taxon>
    </lineage>
</organism>
<proteinExistence type="inferred from homology"/>
<feature type="binding site" evidence="12">
    <location>
        <position position="386"/>
    </location>
    <ligand>
        <name>Ca(2+)</name>
        <dbReference type="ChEBI" id="CHEBI:29108"/>
    </ligand>
</feature>
<feature type="binding site" evidence="12">
    <location>
        <position position="388"/>
    </location>
    <ligand>
        <name>Ca(2+)</name>
        <dbReference type="ChEBI" id="CHEBI:29108"/>
    </ligand>
</feature>
<evidence type="ECO:0000256" key="9">
    <source>
        <dbReference type="ARBA" id="ARBA00069852"/>
    </source>
</evidence>
<dbReference type="Gene3D" id="2.60.40.10">
    <property type="entry name" value="Immunoglobulins"/>
    <property type="match status" value="3"/>
</dbReference>
<protein>
    <recommendedName>
        <fullName evidence="9">Protein-glutamine gamma-glutamyltransferase 4</fullName>
        <ecNumber evidence="7">2.3.2.13</ecNumber>
    </recommendedName>
    <alternativeName>
        <fullName evidence="10">Transglutaminase-4</fullName>
    </alternativeName>
</protein>
<gene>
    <name evidence="14" type="primary">TGM4</name>
</gene>
<reference evidence="14" key="2">
    <citation type="submission" date="2025-09" db="UniProtKB">
        <authorList>
            <consortium name="Ensembl"/>
        </authorList>
    </citation>
    <scope>IDENTIFICATION</scope>
</reference>
<feature type="active site" evidence="11">
    <location>
        <position position="264"/>
    </location>
</feature>
<feature type="active site" evidence="11">
    <location>
        <position position="346"/>
    </location>
</feature>
<dbReference type="Gene3D" id="3.90.260.10">
    <property type="entry name" value="Transglutaminase-like"/>
    <property type="match status" value="1"/>
</dbReference>
<feature type="binding site" evidence="12">
    <location>
        <position position="438"/>
    </location>
    <ligand>
        <name>Ca(2+)</name>
        <dbReference type="ChEBI" id="CHEBI:29108"/>
    </ligand>
</feature>
<evidence type="ECO:0000256" key="12">
    <source>
        <dbReference type="PIRSR" id="PIRSR000459-2"/>
    </source>
</evidence>
<dbReference type="PIRSF" id="PIRSF000459">
    <property type="entry name" value="TGM_EBP42"/>
    <property type="match status" value="1"/>
</dbReference>
<dbReference type="InterPro" id="IPR014756">
    <property type="entry name" value="Ig_E-set"/>
</dbReference>
<evidence type="ECO:0000256" key="7">
    <source>
        <dbReference type="ARBA" id="ARBA00024222"/>
    </source>
</evidence>
<dbReference type="InterPro" id="IPR036238">
    <property type="entry name" value="Transglutaminase_C_sf"/>
</dbReference>
<dbReference type="GO" id="GO:0003810">
    <property type="term" value="F:protein-glutamine gamma-glutamyltransferase activity"/>
    <property type="evidence" value="ECO:0007669"/>
    <property type="project" value="UniProtKB-EC"/>
</dbReference>
<keyword evidence="6" id="KW-0012">Acyltransferase</keyword>
<dbReference type="SUPFAM" id="SSF49309">
    <property type="entry name" value="Transglutaminase, two C-terminal domains"/>
    <property type="match status" value="2"/>
</dbReference>
<evidence type="ECO:0000256" key="8">
    <source>
        <dbReference type="ARBA" id="ARBA00051843"/>
    </source>
</evidence>
<keyword evidence="5 12" id="KW-0106">Calcium</keyword>
<accession>A0A8C5M8I8</accession>
<dbReference type="EC" id="2.3.2.13" evidence="7"/>
<dbReference type="SUPFAM" id="SSF81296">
    <property type="entry name" value="E set domains"/>
    <property type="match status" value="1"/>
</dbReference>
<feature type="binding site" evidence="12">
    <location>
        <position position="443"/>
    </location>
    <ligand>
        <name>Ca(2+)</name>
        <dbReference type="ChEBI" id="CHEBI:29108"/>
    </ligand>
</feature>
<name>A0A8C5M8I8_9ANUR</name>
<comment type="cofactor">
    <cofactor evidence="12">
        <name>Ca(2+)</name>
        <dbReference type="ChEBI" id="CHEBI:29108"/>
    </cofactor>
    <text evidence="12">Binds 1 Ca(2+) ion per subunit.</text>
</comment>
<evidence type="ECO:0000313" key="15">
    <source>
        <dbReference type="Proteomes" id="UP000694569"/>
    </source>
</evidence>
<evidence type="ECO:0000259" key="13">
    <source>
        <dbReference type="SMART" id="SM00460"/>
    </source>
</evidence>
<dbReference type="Pfam" id="PF00927">
    <property type="entry name" value="Transglut_C"/>
    <property type="match status" value="1"/>
</dbReference>